<evidence type="ECO:0000259" key="1">
    <source>
        <dbReference type="Pfam" id="PF07238"/>
    </source>
</evidence>
<accession>A0ABV6LLB2</accession>
<feature type="domain" description="PilZ" evidence="1">
    <location>
        <begin position="102"/>
        <end position="212"/>
    </location>
</feature>
<dbReference type="Gene3D" id="2.40.10.220">
    <property type="entry name" value="predicted glycosyltransferase like domains"/>
    <property type="match status" value="1"/>
</dbReference>
<dbReference type="Pfam" id="PF07238">
    <property type="entry name" value="PilZ"/>
    <property type="match status" value="1"/>
</dbReference>
<keyword evidence="3" id="KW-0282">Flagellum</keyword>
<evidence type="ECO:0000313" key="3">
    <source>
        <dbReference type="EMBL" id="MFC0523132.1"/>
    </source>
</evidence>
<organism evidence="3 4">
    <name type="scientific">Pontibacillus salicampi</name>
    <dbReference type="NCBI Taxonomy" id="1449801"/>
    <lineage>
        <taxon>Bacteria</taxon>
        <taxon>Bacillati</taxon>
        <taxon>Bacillota</taxon>
        <taxon>Bacilli</taxon>
        <taxon>Bacillales</taxon>
        <taxon>Bacillaceae</taxon>
        <taxon>Pontibacillus</taxon>
    </lineage>
</organism>
<dbReference type="InterPro" id="IPR009875">
    <property type="entry name" value="PilZ_domain"/>
</dbReference>
<keyword evidence="4" id="KW-1185">Reference proteome</keyword>
<dbReference type="SUPFAM" id="SSF141371">
    <property type="entry name" value="PilZ domain-like"/>
    <property type="match status" value="1"/>
</dbReference>
<evidence type="ECO:0000259" key="2">
    <source>
        <dbReference type="Pfam" id="PF12945"/>
    </source>
</evidence>
<dbReference type="Proteomes" id="UP001589836">
    <property type="component" value="Unassembled WGS sequence"/>
</dbReference>
<dbReference type="Pfam" id="PF12945">
    <property type="entry name" value="PilZNR"/>
    <property type="match status" value="1"/>
</dbReference>
<protein>
    <submittedName>
        <fullName evidence="3">Flagellar brake protein</fullName>
    </submittedName>
</protein>
<dbReference type="EMBL" id="JBHLTP010000003">
    <property type="protein sequence ID" value="MFC0523132.1"/>
    <property type="molecule type" value="Genomic_DNA"/>
</dbReference>
<sequence>MLHIGATITLELKHGKEEDVPVDIYRSKIVERDDSALYIDYPVNKNTNRVGFFMEGTQFKVTYIAQDQSVYEFETEIRGRKKLTIPVLVLPLPVKDEVLRVQRRKYVRVETAVDISIHSKDQQFLPFTGTTADISGGGAAIIPPINHGLKDNQIVETWLVLPIMSGDTEYIKTDAKVIRVWKEKERDTDKISVEFKAMEERDRQSIIRYCFQQQLLLRQRGVL</sequence>
<proteinExistence type="predicted"/>
<comment type="caution">
    <text evidence="3">The sequence shown here is derived from an EMBL/GenBank/DDBJ whole genome shotgun (WGS) entry which is preliminary data.</text>
</comment>
<name>A0ABV6LLB2_9BACI</name>
<dbReference type="RefSeq" id="WP_377345670.1">
    <property type="nucleotide sequence ID" value="NZ_JBHLTP010000003.1"/>
</dbReference>
<reference evidence="3 4" key="1">
    <citation type="submission" date="2024-09" db="EMBL/GenBank/DDBJ databases">
        <authorList>
            <person name="Sun Q."/>
            <person name="Mori K."/>
        </authorList>
    </citation>
    <scope>NUCLEOTIDE SEQUENCE [LARGE SCALE GENOMIC DNA]</scope>
    <source>
        <strain evidence="3 4">NCAIM B.02529</strain>
    </source>
</reference>
<feature type="domain" description="Type III secretion system flagellar brake protein YcgR PilZN" evidence="2">
    <location>
        <begin position="4"/>
        <end position="93"/>
    </location>
</feature>
<keyword evidence="3" id="KW-0969">Cilium</keyword>
<gene>
    <name evidence="3" type="ORF">ACFFGV_05920</name>
</gene>
<evidence type="ECO:0000313" key="4">
    <source>
        <dbReference type="Proteomes" id="UP001589836"/>
    </source>
</evidence>
<dbReference type="InterPro" id="IPR009926">
    <property type="entry name" value="T3SS_YcgR_PilZN"/>
</dbReference>
<keyword evidence="3" id="KW-0966">Cell projection</keyword>